<evidence type="ECO:0000256" key="1">
    <source>
        <dbReference type="SAM" id="Phobius"/>
    </source>
</evidence>
<keyword evidence="1" id="KW-1133">Transmembrane helix</keyword>
<keyword evidence="3" id="KW-1185">Reference proteome</keyword>
<protein>
    <submittedName>
        <fullName evidence="2">Heme biosynthesis protein HemY</fullName>
    </submittedName>
</protein>
<reference evidence="2 3" key="1">
    <citation type="submission" date="2019-03" db="EMBL/GenBank/DDBJ databases">
        <title>Complete Genome Sequence of Allofrancisella frigidaquae Strain SYSU 10HL1970 Isolated from Water-Cooling Systems in China.</title>
        <authorList>
            <person name="Ohrman C."/>
            <person name="Uneklint I."/>
            <person name="Sjodin A."/>
        </authorList>
    </citation>
    <scope>NUCLEOTIDE SEQUENCE [LARGE SCALE GENOMIC DNA]</scope>
    <source>
        <strain evidence="2 3">SYSU 10HL1970</strain>
    </source>
</reference>
<proteinExistence type="predicted"/>
<dbReference type="KEGG" id="afri:E3E15_02140"/>
<evidence type="ECO:0000313" key="3">
    <source>
        <dbReference type="Proteomes" id="UP000503320"/>
    </source>
</evidence>
<keyword evidence="1" id="KW-0472">Membrane</keyword>
<evidence type="ECO:0000313" key="2">
    <source>
        <dbReference type="EMBL" id="QIV94218.1"/>
    </source>
</evidence>
<gene>
    <name evidence="2" type="ORF">E3E15_02140</name>
</gene>
<feature type="transmembrane region" description="Helical" evidence="1">
    <location>
        <begin position="64"/>
        <end position="82"/>
    </location>
</feature>
<feature type="transmembrane region" description="Helical" evidence="1">
    <location>
        <begin position="37"/>
        <end position="57"/>
    </location>
</feature>
<dbReference type="Proteomes" id="UP000503320">
    <property type="component" value="Chromosome"/>
</dbReference>
<name>A0A6M3HSP2_9GAMM</name>
<keyword evidence="1" id="KW-0812">Transmembrane</keyword>
<sequence length="385" mass="44490">MIKIFKLIFVVAAATLIGIWATKYHGFVMLVLADKSIKINLVAFIFILAIILFLAVFGYRLFRLILSLPYLVFSWFISLFVINKQEKFVDLMADILLEHNELISKLGLTKLIKFTPKYLQDYVIFKKLSIFVKKNDIKALELAIKQLDPQSFAYKFFEVYLQYLTNKISDAQASVKGLLTARNSKFLPHIVNLAAKTALANSDKDFALYILEKYNSYLETQNEEALIILALKEAKDASQLTNIYNKCDATAMLSRVYVEQLLKFNDTSTAQRFMKKQLGKVQIDSKMLYMYVNAFNIEIPKLYSRVCNEANKNYDSVLTLLSLAMIKSDTQSFKMIYQYIETNIKAFLSQYELEKYQHILCRFYIKNGSVAGIDLSEARLVYSKY</sequence>
<dbReference type="RefSeq" id="WP_172106416.1">
    <property type="nucleotide sequence ID" value="NZ_CP038017.1"/>
</dbReference>
<dbReference type="EMBL" id="CP038017">
    <property type="protein sequence ID" value="QIV94218.1"/>
    <property type="molecule type" value="Genomic_DNA"/>
</dbReference>
<accession>A0A6M3HSP2</accession>
<organism evidence="2 3">
    <name type="scientific">Allofrancisella frigidaquae</name>
    <dbReference type="NCBI Taxonomy" id="1085644"/>
    <lineage>
        <taxon>Bacteria</taxon>
        <taxon>Pseudomonadati</taxon>
        <taxon>Pseudomonadota</taxon>
        <taxon>Gammaproteobacteria</taxon>
        <taxon>Thiotrichales</taxon>
        <taxon>Francisellaceae</taxon>
        <taxon>Allofrancisella</taxon>
    </lineage>
</organism>
<dbReference type="AlphaFoldDB" id="A0A6M3HSP2"/>